<accession>D8MR65</accession>
<sequence length="257" mass="27792">MMVENNFLSSKDVFNLHKELEEADKTGADKQDIYEKYAEVSKKNREEAVAENCSGNPFCANGALSEAAAGSDIANSLKRLPLFSDLSNDDLAQLDRFVLAENEDSARAIYQAMPDYVKVALNGKEAVEAIGLGAAVGGKALAALGVVGKANKQPYEPNKGAVGNMGEFFKQSGFGEAAKGNSQKTSKIYQGQTVYKASSDVSENIRKGDQFYLDGEHKNHLEVFDKRNKFVQVLNLDGSINIDKAKKAAAEGRTLPK</sequence>
<dbReference type="HOGENOM" id="CLU_1080693_0_0_6"/>
<dbReference type="eggNOG" id="COG5529">
    <property type="taxonomic scope" value="Bacteria"/>
</dbReference>
<dbReference type="STRING" id="634500.EbC_17910"/>
<organism evidence="2">
    <name type="scientific">Erwinia billingiae (strain Eb661)</name>
    <dbReference type="NCBI Taxonomy" id="634500"/>
    <lineage>
        <taxon>Bacteria</taxon>
        <taxon>Pseudomonadati</taxon>
        <taxon>Pseudomonadota</taxon>
        <taxon>Gammaproteobacteria</taxon>
        <taxon>Enterobacterales</taxon>
        <taxon>Erwiniaceae</taxon>
        <taxon>Erwinia</taxon>
    </lineage>
</organism>
<dbReference type="RefSeq" id="WP_013201814.1">
    <property type="nucleotide sequence ID" value="NC_014306.1"/>
</dbReference>
<dbReference type="GeneID" id="90514675"/>
<dbReference type="AlphaFoldDB" id="D8MR65"/>
<gene>
    <name evidence="1" type="ordered locus">EbC_17910</name>
</gene>
<keyword evidence="2" id="KW-1185">Reference proteome</keyword>
<dbReference type="EMBL" id="FP236843">
    <property type="protein sequence ID" value="CAX59322.1"/>
    <property type="molecule type" value="Genomic_DNA"/>
</dbReference>
<proteinExistence type="predicted"/>
<evidence type="ECO:0000313" key="1">
    <source>
        <dbReference type="EMBL" id="CAX59322.1"/>
    </source>
</evidence>
<dbReference type="Proteomes" id="UP000008793">
    <property type="component" value="Chromosome"/>
</dbReference>
<reference evidence="1 2" key="1">
    <citation type="journal article" date="2010" name="BMC Genomics">
        <title>Genome comparison of the epiphytic bacteria Erwinia billingiae and E. tasmaniensis with the pear pathogen E. pyrifoliae.</title>
        <authorList>
            <person name="Kube M."/>
            <person name="Migdoll A.M."/>
            <person name="Gehring I."/>
            <person name="Heitmann K."/>
            <person name="Mayer Y."/>
            <person name="Kuhl H."/>
            <person name="Knaust F."/>
            <person name="Geider K."/>
            <person name="Reinhardt R."/>
        </authorList>
    </citation>
    <scope>NUCLEOTIDE SEQUENCE [LARGE SCALE GENOMIC DNA]</scope>
    <source>
        <strain evidence="1 2">Eb661</strain>
    </source>
</reference>
<protein>
    <submittedName>
        <fullName evidence="1">Uncharacterized protein</fullName>
    </submittedName>
</protein>
<dbReference type="KEGG" id="ebi:EbC_17910"/>
<evidence type="ECO:0000313" key="2">
    <source>
        <dbReference type="Proteomes" id="UP000008793"/>
    </source>
</evidence>
<name>D8MR65_ERWBE</name>